<evidence type="ECO:0000313" key="1">
    <source>
        <dbReference type="EMBL" id="ABD05433.1"/>
    </source>
</evidence>
<dbReference type="EC" id="1.2.1.2" evidence="1"/>
<accession>Q2J277</accession>
<gene>
    <name evidence="1" type="ordered locus">RPB_0722</name>
</gene>
<dbReference type="KEGG" id="rpb:RPB_0722"/>
<reference evidence="1 2" key="1">
    <citation type="submission" date="2006-01" db="EMBL/GenBank/DDBJ databases">
        <title>Complete sequence of Rhodopseudomonas palustris HaA2.</title>
        <authorList>
            <consortium name="US DOE Joint Genome Institute"/>
            <person name="Copeland A."/>
            <person name="Lucas S."/>
            <person name="Lapidus A."/>
            <person name="Barry K."/>
            <person name="Detter J.C."/>
            <person name="Glavina T."/>
            <person name="Hammon N."/>
            <person name="Israni S."/>
            <person name="Pitluck S."/>
            <person name="Chain P."/>
            <person name="Malfatti S."/>
            <person name="Shin M."/>
            <person name="Vergez L."/>
            <person name="Schmutz J."/>
            <person name="Larimer F."/>
            <person name="Land M."/>
            <person name="Hauser L."/>
            <person name="Pelletier D.A."/>
            <person name="Kyrpides N."/>
            <person name="Anderson I."/>
            <person name="Oda Y."/>
            <person name="Harwood C.S."/>
            <person name="Richardson P."/>
        </authorList>
    </citation>
    <scope>NUCLEOTIDE SEQUENCE [LARGE SCALE GENOMIC DNA]</scope>
    <source>
        <strain evidence="1 2">HaA2</strain>
    </source>
</reference>
<dbReference type="Proteomes" id="UP000008809">
    <property type="component" value="Chromosome"/>
</dbReference>
<dbReference type="GO" id="GO:0016491">
    <property type="term" value="F:oxidoreductase activity"/>
    <property type="evidence" value="ECO:0007669"/>
    <property type="project" value="UniProtKB-KW"/>
</dbReference>
<dbReference type="InterPro" id="IPR021074">
    <property type="entry name" value="Formate_DH_dsu"/>
</dbReference>
<dbReference type="OrthoDB" id="7409377at2"/>
<keyword evidence="2" id="KW-1185">Reference proteome</keyword>
<organism evidence="1 2">
    <name type="scientific">Rhodopseudomonas palustris (strain HaA2)</name>
    <dbReference type="NCBI Taxonomy" id="316058"/>
    <lineage>
        <taxon>Bacteria</taxon>
        <taxon>Pseudomonadati</taxon>
        <taxon>Pseudomonadota</taxon>
        <taxon>Alphaproteobacteria</taxon>
        <taxon>Hyphomicrobiales</taxon>
        <taxon>Nitrobacteraceae</taxon>
        <taxon>Rhodopseudomonas</taxon>
    </lineage>
</organism>
<name>Q2J277_RHOP2</name>
<dbReference type="Pfam" id="PF11390">
    <property type="entry name" value="FdsD"/>
    <property type="match status" value="1"/>
</dbReference>
<dbReference type="eggNOG" id="ENOG5032Z86">
    <property type="taxonomic scope" value="Bacteria"/>
</dbReference>
<dbReference type="RefSeq" id="WP_011439622.1">
    <property type="nucleotide sequence ID" value="NC_007778.1"/>
</dbReference>
<keyword evidence="1" id="KW-0560">Oxidoreductase</keyword>
<dbReference type="AlphaFoldDB" id="Q2J277"/>
<protein>
    <submittedName>
        <fullName evidence="1">Formate dehydrogenase delta subunit</fullName>
        <ecNumber evidence="1">1.2.1.2</ecNumber>
    </submittedName>
</protein>
<dbReference type="HOGENOM" id="CLU_166802_0_1_5"/>
<dbReference type="STRING" id="316058.RPB_0722"/>
<sequence>MSPERLVHMANQIGTFFRSQGADKAVPGIAEHLKKFWDPRMRKAIVAHLDAGGEGLAPDVRAAVEALRPPAE</sequence>
<proteinExistence type="predicted"/>
<dbReference type="EMBL" id="CP000250">
    <property type="protein sequence ID" value="ABD05433.1"/>
    <property type="molecule type" value="Genomic_DNA"/>
</dbReference>
<evidence type="ECO:0000313" key="2">
    <source>
        <dbReference type="Proteomes" id="UP000008809"/>
    </source>
</evidence>